<organism evidence="5 6">
    <name type="scientific">Pseudomonas leptonychotis</name>
    <dbReference type="NCBI Taxonomy" id="2448482"/>
    <lineage>
        <taxon>Bacteria</taxon>
        <taxon>Pseudomonadati</taxon>
        <taxon>Pseudomonadota</taxon>
        <taxon>Gammaproteobacteria</taxon>
        <taxon>Pseudomonadales</taxon>
        <taxon>Pseudomonadaceae</taxon>
        <taxon>Pseudomonas</taxon>
    </lineage>
</organism>
<evidence type="ECO:0000256" key="3">
    <source>
        <dbReference type="ARBA" id="ARBA00022691"/>
    </source>
</evidence>
<protein>
    <submittedName>
        <fullName evidence="5">Class I SAM-dependent methyltransferase</fullName>
    </submittedName>
</protein>
<keyword evidence="3" id="KW-0949">S-adenosyl-L-methionine</keyword>
<dbReference type="PANTHER" id="PTHR42912">
    <property type="entry name" value="METHYLTRANSFERASE"/>
    <property type="match status" value="1"/>
</dbReference>
<evidence type="ECO:0000313" key="5">
    <source>
        <dbReference type="EMBL" id="TIH10060.1"/>
    </source>
</evidence>
<dbReference type="PROSITE" id="PS01184">
    <property type="entry name" value="UBIE_2"/>
    <property type="match status" value="1"/>
</dbReference>
<gene>
    <name evidence="5" type="ORF">D8779_05045</name>
</gene>
<comment type="caution">
    <text evidence="5">The sequence shown here is derived from an EMBL/GenBank/DDBJ whole genome shotgun (WGS) entry which is preliminary data.</text>
</comment>
<keyword evidence="6" id="KW-1185">Reference proteome</keyword>
<proteinExistence type="predicted"/>
<keyword evidence="1 5" id="KW-0489">Methyltransferase</keyword>
<dbReference type="Proteomes" id="UP000307541">
    <property type="component" value="Unassembled WGS sequence"/>
</dbReference>
<evidence type="ECO:0000259" key="4">
    <source>
        <dbReference type="Pfam" id="PF08241"/>
    </source>
</evidence>
<sequence length="242" mass="27395">MSNPAATYVEETRFGFWFLQSHVWQHHVLRVAINDLRSLFAGPLPEAPVLLDVGCGQGKSFGLLNEAFKPARIIGLDADPHSLDCSRAEAERLGLEVQLIASDCAAIDLPDASVDLLFCHQTFHHLVEQEQALAEFWRVLKPGGYLLFAESTQYYIDTWVIRWLFRHPMHVQKTADGYLDMLRGQGFAFAAQNISYPYLWWSRSKDFGLLERWGLLKPKPAGQRNETLVNVVARKPLEATSA</sequence>
<evidence type="ECO:0000256" key="2">
    <source>
        <dbReference type="ARBA" id="ARBA00022679"/>
    </source>
</evidence>
<dbReference type="GO" id="GO:0032259">
    <property type="term" value="P:methylation"/>
    <property type="evidence" value="ECO:0007669"/>
    <property type="project" value="UniProtKB-KW"/>
</dbReference>
<evidence type="ECO:0000256" key="1">
    <source>
        <dbReference type="ARBA" id="ARBA00022603"/>
    </source>
</evidence>
<dbReference type="Gene3D" id="3.40.50.150">
    <property type="entry name" value="Vaccinia Virus protein VP39"/>
    <property type="match status" value="1"/>
</dbReference>
<dbReference type="CDD" id="cd02440">
    <property type="entry name" value="AdoMet_MTases"/>
    <property type="match status" value="1"/>
</dbReference>
<dbReference type="OrthoDB" id="323463at2"/>
<name>A0A4T1ZZI1_9PSED</name>
<dbReference type="PANTHER" id="PTHR42912:SF93">
    <property type="entry name" value="N6-ADENOSINE-METHYLTRANSFERASE TMT1A"/>
    <property type="match status" value="1"/>
</dbReference>
<reference evidence="5 6" key="1">
    <citation type="submission" date="2018-10" db="EMBL/GenBank/DDBJ databases">
        <title>Pseudomonas leptonychotis sp. nov., isolated from Weddell seals in Antarctica.</title>
        <authorList>
            <person name="Novakova D."/>
            <person name="Svec P."/>
            <person name="Kralova S."/>
            <person name="Kristofova L."/>
            <person name="Zeman M."/>
            <person name="Pantucek R."/>
            <person name="Maslanova I."/>
            <person name="Sedlacek I."/>
        </authorList>
    </citation>
    <scope>NUCLEOTIDE SEQUENCE [LARGE SCALE GENOMIC DNA]</scope>
    <source>
        <strain evidence="5 6">CCM 8849</strain>
    </source>
</reference>
<dbReference type="SUPFAM" id="SSF53335">
    <property type="entry name" value="S-adenosyl-L-methionine-dependent methyltransferases"/>
    <property type="match status" value="1"/>
</dbReference>
<accession>A0A4T1ZZI1</accession>
<dbReference type="RefSeq" id="WP_136663356.1">
    <property type="nucleotide sequence ID" value="NZ_RFLV01000001.1"/>
</dbReference>
<dbReference type="GO" id="GO:0008757">
    <property type="term" value="F:S-adenosylmethionine-dependent methyltransferase activity"/>
    <property type="evidence" value="ECO:0007669"/>
    <property type="project" value="InterPro"/>
</dbReference>
<evidence type="ECO:0000313" key="6">
    <source>
        <dbReference type="Proteomes" id="UP000307541"/>
    </source>
</evidence>
<dbReference type="InterPro" id="IPR029063">
    <property type="entry name" value="SAM-dependent_MTases_sf"/>
</dbReference>
<dbReference type="InterPro" id="IPR013216">
    <property type="entry name" value="Methyltransf_11"/>
</dbReference>
<dbReference type="EMBL" id="RFLV01000001">
    <property type="protein sequence ID" value="TIH10060.1"/>
    <property type="molecule type" value="Genomic_DNA"/>
</dbReference>
<keyword evidence="2 5" id="KW-0808">Transferase</keyword>
<dbReference type="InterPro" id="IPR050508">
    <property type="entry name" value="Methyltransf_Superfamily"/>
</dbReference>
<feature type="domain" description="Methyltransferase type 11" evidence="4">
    <location>
        <begin position="51"/>
        <end position="148"/>
    </location>
</feature>
<dbReference type="Pfam" id="PF08241">
    <property type="entry name" value="Methyltransf_11"/>
    <property type="match status" value="1"/>
</dbReference>
<dbReference type="AlphaFoldDB" id="A0A4T1ZZI1"/>
<dbReference type="InterPro" id="IPR023576">
    <property type="entry name" value="UbiE/COQ5_MeTrFase_CS"/>
</dbReference>